<dbReference type="AlphaFoldDB" id="A0A0N9NG13"/>
<feature type="transmembrane region" description="Helical" evidence="5">
    <location>
        <begin position="198"/>
        <end position="222"/>
    </location>
</feature>
<sequence>MSRSRGLSRDYGSMLLGRVDEGSRKQRVRIQLLMTSTIVLAHVIGILIAIGLATVGIPEPSFLRRDLVWVNFVAFPIYIVMALVLGVLVGTIMTVKSLRWSIDESTPTAVDVKRTVWARRRLTALQGLLWAGAALMFGIWYGVIDSGLWPKLVLIVLMSGMVVIAIVNLFLDVLLRPVYAKIVQAGYKVRAGTVRSRAINAWVIGTGIPLLGIFILTLFAAVGERVSVTSFFISVTVLVTVAGAVGLLVMFLFSWDVTGPIQNVQSGMSKVRAGEVGPDVDLVVYDASELGELQLGFNSMVAGLREQERMRDIFGRHVGRDVAAAALRQDPELGGAERVVAVIFVDVIGSTALATQRTPTEVVAVLNRFFQVIVEAVENHRGLVNKFEGDAVLAIFGAPIELDDCAGSALAAAREIADRLDAEVPELKAGIGVSYGNVVAGNIGAIQRFEFTVIGDPVNESARLSEVAKEEPRLPFASERTVVAAGRKEAARWCERRATVLRGRSESTKIFTPSASIA</sequence>
<dbReference type="Pfam" id="PF00672">
    <property type="entry name" value="HAMP"/>
    <property type="match status" value="1"/>
</dbReference>
<dbReference type="Pfam" id="PF00211">
    <property type="entry name" value="Guanylate_cyc"/>
    <property type="match status" value="1"/>
</dbReference>
<evidence type="ECO:0000259" key="7">
    <source>
        <dbReference type="PROSITE" id="PS50885"/>
    </source>
</evidence>
<dbReference type="PANTHER" id="PTHR16305:SF28">
    <property type="entry name" value="GUANYLATE CYCLASE DOMAIN-CONTAINING PROTEIN"/>
    <property type="match status" value="1"/>
</dbReference>
<dbReference type="InterPro" id="IPR003660">
    <property type="entry name" value="HAMP_dom"/>
</dbReference>
<feature type="domain" description="Guanylate cyclase" evidence="6">
    <location>
        <begin position="341"/>
        <end position="465"/>
    </location>
</feature>
<keyword evidence="1 5" id="KW-0812">Transmembrane</keyword>
<dbReference type="InterPro" id="IPR029787">
    <property type="entry name" value="Nucleotide_cyclase"/>
</dbReference>
<dbReference type="SMART" id="SM00304">
    <property type="entry name" value="HAMP"/>
    <property type="match status" value="1"/>
</dbReference>
<keyword evidence="2" id="KW-0547">Nucleotide-binding</keyword>
<protein>
    <recommendedName>
        <fullName evidence="10">Adenylate cyclase</fullName>
    </recommendedName>
</protein>
<evidence type="ECO:0000259" key="6">
    <source>
        <dbReference type="PROSITE" id="PS50125"/>
    </source>
</evidence>
<keyword evidence="9" id="KW-1185">Reference proteome</keyword>
<dbReference type="OrthoDB" id="368920at2"/>
<dbReference type="GO" id="GO:0004016">
    <property type="term" value="F:adenylate cyclase activity"/>
    <property type="evidence" value="ECO:0007669"/>
    <property type="project" value="UniProtKB-ARBA"/>
</dbReference>
<feature type="transmembrane region" description="Helical" evidence="5">
    <location>
        <begin position="149"/>
        <end position="171"/>
    </location>
</feature>
<dbReference type="InterPro" id="IPR001054">
    <property type="entry name" value="A/G_cyclase"/>
</dbReference>
<feature type="domain" description="HAMP" evidence="7">
    <location>
        <begin position="255"/>
        <end position="309"/>
    </location>
</feature>
<feature type="transmembrane region" description="Helical" evidence="5">
    <location>
        <begin position="32"/>
        <end position="57"/>
    </location>
</feature>
<dbReference type="CDD" id="cd07302">
    <property type="entry name" value="CHD"/>
    <property type="match status" value="1"/>
</dbReference>
<dbReference type="PROSITE" id="PS50885">
    <property type="entry name" value="HAMP"/>
    <property type="match status" value="1"/>
</dbReference>
<feature type="transmembrane region" description="Helical" evidence="5">
    <location>
        <begin position="228"/>
        <end position="253"/>
    </location>
</feature>
<dbReference type="Proteomes" id="UP000063789">
    <property type="component" value="Chromosome"/>
</dbReference>
<evidence type="ECO:0000313" key="8">
    <source>
        <dbReference type="EMBL" id="ALG86043.1"/>
    </source>
</evidence>
<dbReference type="EMBL" id="CP011853">
    <property type="protein sequence ID" value="ALG86043.1"/>
    <property type="molecule type" value="Genomic_DNA"/>
</dbReference>
<evidence type="ECO:0000256" key="3">
    <source>
        <dbReference type="ARBA" id="ARBA00022840"/>
    </source>
</evidence>
<evidence type="ECO:0000256" key="1">
    <source>
        <dbReference type="ARBA" id="ARBA00022692"/>
    </source>
</evidence>
<name>A0A0N9NG13_9ACTN</name>
<dbReference type="PANTHER" id="PTHR16305">
    <property type="entry name" value="TESTICULAR SOLUBLE ADENYLYL CYCLASE"/>
    <property type="match status" value="1"/>
</dbReference>
<dbReference type="GO" id="GO:0009190">
    <property type="term" value="P:cyclic nucleotide biosynthetic process"/>
    <property type="evidence" value="ECO:0007669"/>
    <property type="project" value="InterPro"/>
</dbReference>
<evidence type="ECO:0008006" key="10">
    <source>
        <dbReference type="Google" id="ProtNLM"/>
    </source>
</evidence>
<dbReference type="Gene3D" id="6.10.340.10">
    <property type="match status" value="1"/>
</dbReference>
<dbReference type="SMART" id="SM00044">
    <property type="entry name" value="CYCc"/>
    <property type="match status" value="1"/>
</dbReference>
<dbReference type="Gene3D" id="3.30.70.1230">
    <property type="entry name" value="Nucleotide cyclase"/>
    <property type="match status" value="1"/>
</dbReference>
<dbReference type="PATRIC" id="fig|1136941.3.peg.3678"/>
<evidence type="ECO:0000256" key="4">
    <source>
        <dbReference type="ARBA" id="ARBA00022989"/>
    </source>
</evidence>
<keyword evidence="4 5" id="KW-1133">Transmembrane helix</keyword>
<evidence type="ECO:0000256" key="2">
    <source>
        <dbReference type="ARBA" id="ARBA00022741"/>
    </source>
</evidence>
<dbReference type="CDD" id="cd06225">
    <property type="entry name" value="HAMP"/>
    <property type="match status" value="1"/>
</dbReference>
<dbReference type="PROSITE" id="PS50125">
    <property type="entry name" value="GUANYLATE_CYCLASE_2"/>
    <property type="match status" value="1"/>
</dbReference>
<proteinExistence type="predicted"/>
<dbReference type="GO" id="GO:0016020">
    <property type="term" value="C:membrane"/>
    <property type="evidence" value="ECO:0007669"/>
    <property type="project" value="InterPro"/>
</dbReference>
<keyword evidence="3" id="KW-0067">ATP-binding</keyword>
<dbReference type="SUPFAM" id="SSF55073">
    <property type="entry name" value="Nucleotide cyclase"/>
    <property type="match status" value="1"/>
</dbReference>
<organism evidence="8 9">
    <name type="scientific">Gordonia phthalatica</name>
    <dbReference type="NCBI Taxonomy" id="1136941"/>
    <lineage>
        <taxon>Bacteria</taxon>
        <taxon>Bacillati</taxon>
        <taxon>Actinomycetota</taxon>
        <taxon>Actinomycetes</taxon>
        <taxon>Mycobacteriales</taxon>
        <taxon>Gordoniaceae</taxon>
        <taxon>Gordonia</taxon>
    </lineage>
</organism>
<dbReference type="GO" id="GO:0005737">
    <property type="term" value="C:cytoplasm"/>
    <property type="evidence" value="ECO:0007669"/>
    <property type="project" value="TreeGrafter"/>
</dbReference>
<dbReference type="KEGG" id="goq:ACH46_17990"/>
<evidence type="ECO:0000313" key="9">
    <source>
        <dbReference type="Proteomes" id="UP000063789"/>
    </source>
</evidence>
<reference evidence="8 9" key="2">
    <citation type="journal article" date="2017" name="Int. J. Syst. Evol. Microbiol.">
        <title>Gordonia phthalatica sp. nov., a di-n-butyl phthalate-degrading bacterium isolated from activated sludge.</title>
        <authorList>
            <person name="Jin D."/>
            <person name="Kong X."/>
            <person name="Jia M."/>
            <person name="Yu X."/>
            <person name="Wang X."/>
            <person name="Zhuang X."/>
            <person name="Deng Y."/>
            <person name="Bai Z."/>
        </authorList>
    </citation>
    <scope>NUCLEOTIDE SEQUENCE [LARGE SCALE GENOMIC DNA]</scope>
    <source>
        <strain evidence="8 9">QH-11</strain>
    </source>
</reference>
<feature type="transmembrane region" description="Helical" evidence="5">
    <location>
        <begin position="69"/>
        <end position="92"/>
    </location>
</feature>
<evidence type="ECO:0000256" key="5">
    <source>
        <dbReference type="SAM" id="Phobius"/>
    </source>
</evidence>
<feature type="transmembrane region" description="Helical" evidence="5">
    <location>
        <begin position="122"/>
        <end position="143"/>
    </location>
</feature>
<reference evidence="9" key="1">
    <citation type="submission" date="2015-06" db="EMBL/GenBank/DDBJ databases">
        <title>Complete genome sequence and metabolic analysis of phthalate degradation pathway in Gordonia sp. QH-11.</title>
        <authorList>
            <person name="Jin D."/>
            <person name="Kong X."/>
            <person name="Bai Z."/>
        </authorList>
    </citation>
    <scope>NUCLEOTIDE SEQUENCE [LARGE SCALE GENOMIC DNA]</scope>
    <source>
        <strain evidence="9">QH-11</strain>
    </source>
</reference>
<dbReference type="STRING" id="1136941.ACH46_17990"/>
<dbReference type="GO" id="GO:0035556">
    <property type="term" value="P:intracellular signal transduction"/>
    <property type="evidence" value="ECO:0007669"/>
    <property type="project" value="InterPro"/>
</dbReference>
<gene>
    <name evidence="8" type="ORF">ACH46_17990</name>
</gene>
<accession>A0A0N9NG13</accession>
<keyword evidence="5" id="KW-0472">Membrane</keyword>
<dbReference type="GO" id="GO:0005524">
    <property type="term" value="F:ATP binding"/>
    <property type="evidence" value="ECO:0007669"/>
    <property type="project" value="UniProtKB-KW"/>
</dbReference>